<feature type="non-terminal residue" evidence="1">
    <location>
        <position position="1"/>
    </location>
</feature>
<comment type="caution">
    <text evidence="1">The sequence shown here is derived from an EMBL/GenBank/DDBJ whole genome shotgun (WGS) entry which is preliminary data.</text>
</comment>
<proteinExistence type="predicted"/>
<evidence type="ECO:0000313" key="2">
    <source>
        <dbReference type="Proteomes" id="UP000551499"/>
    </source>
</evidence>
<evidence type="ECO:0000313" key="1">
    <source>
        <dbReference type="EMBL" id="MBC1193664.1"/>
    </source>
</evidence>
<reference evidence="1 2" key="1">
    <citation type="submission" date="2020-07" db="EMBL/GenBank/DDBJ databases">
        <title>Genomes of two Microcystis aeruginosa (Cyanobacteria) strains from Florida (USA) with disparate toxicogenic potential.</title>
        <authorList>
            <person name="Lefler F.W."/>
            <person name="Barbosa M."/>
            <person name="Berthold D.E."/>
            <person name="Laughinghouse H.D. IV."/>
        </authorList>
    </citation>
    <scope>NUCLEOTIDE SEQUENCE [LARGE SCALE GENOMIC DNA]</scope>
    <source>
        <strain evidence="1 2">BLCCF108</strain>
    </source>
</reference>
<protein>
    <submittedName>
        <fullName evidence="1">Uncharacterized protein</fullName>
    </submittedName>
</protein>
<dbReference type="AlphaFoldDB" id="A0A841UXP2"/>
<organism evidence="1 2">
    <name type="scientific">Microcystis aeruginosa BLCC-F108</name>
    <dbReference type="NCBI Taxonomy" id="2755317"/>
    <lineage>
        <taxon>Bacteria</taxon>
        <taxon>Bacillati</taxon>
        <taxon>Cyanobacteriota</taxon>
        <taxon>Cyanophyceae</taxon>
        <taxon>Oscillatoriophycideae</taxon>
        <taxon>Chroococcales</taxon>
        <taxon>Microcystaceae</taxon>
        <taxon>Microcystis</taxon>
    </lineage>
</organism>
<sequence>VISYQLSVISYQLSVIRSQESGVSNQESGVRRLVLFILPTPHTPHPTPYTHEKLFQQTLNIGESS</sequence>
<gene>
    <name evidence="1" type="ORF">H0902_23855</name>
</gene>
<accession>A0A841UXP2</accession>
<dbReference type="EMBL" id="JACEGB010000483">
    <property type="protein sequence ID" value="MBC1193664.1"/>
    <property type="molecule type" value="Genomic_DNA"/>
</dbReference>
<name>A0A841UXP2_MICAE</name>
<dbReference type="Proteomes" id="UP000551499">
    <property type="component" value="Unassembled WGS sequence"/>
</dbReference>